<evidence type="ECO:0000313" key="2">
    <source>
        <dbReference type="EMBL" id="KAK1332122.1"/>
    </source>
</evidence>
<feature type="region of interest" description="Disordered" evidence="1">
    <location>
        <begin position="66"/>
        <end position="97"/>
    </location>
</feature>
<reference evidence="2" key="1">
    <citation type="submission" date="2023-06" db="EMBL/GenBank/DDBJ databases">
        <title>Reference genome for the Northern bat (Eptesicus nilssonii), a most northern bat species.</title>
        <authorList>
            <person name="Laine V.N."/>
            <person name="Pulliainen A.T."/>
            <person name="Lilley T.M."/>
        </authorList>
    </citation>
    <scope>NUCLEOTIDE SEQUENCE</scope>
    <source>
        <strain evidence="2">BLF_Eptnil</strain>
        <tissue evidence="2">Kidney</tissue>
    </source>
</reference>
<dbReference type="Proteomes" id="UP001177744">
    <property type="component" value="Unassembled WGS sequence"/>
</dbReference>
<evidence type="ECO:0000313" key="3">
    <source>
        <dbReference type="Proteomes" id="UP001177744"/>
    </source>
</evidence>
<dbReference type="EMBL" id="JAULJE010000019">
    <property type="protein sequence ID" value="KAK1332122.1"/>
    <property type="molecule type" value="Genomic_DNA"/>
</dbReference>
<organism evidence="2 3">
    <name type="scientific">Cnephaeus nilssonii</name>
    <name type="common">Northern bat</name>
    <name type="synonym">Eptesicus nilssonii</name>
    <dbReference type="NCBI Taxonomy" id="3371016"/>
    <lineage>
        <taxon>Eukaryota</taxon>
        <taxon>Metazoa</taxon>
        <taxon>Chordata</taxon>
        <taxon>Craniata</taxon>
        <taxon>Vertebrata</taxon>
        <taxon>Euteleostomi</taxon>
        <taxon>Mammalia</taxon>
        <taxon>Eutheria</taxon>
        <taxon>Laurasiatheria</taxon>
        <taxon>Chiroptera</taxon>
        <taxon>Yangochiroptera</taxon>
        <taxon>Vespertilionidae</taxon>
        <taxon>Cnephaeus</taxon>
    </lineage>
</organism>
<accession>A0AA40HJ15</accession>
<name>A0AA40HJ15_CNENI</name>
<keyword evidence="3" id="KW-1185">Reference proteome</keyword>
<evidence type="ECO:0000256" key="1">
    <source>
        <dbReference type="SAM" id="MobiDB-lite"/>
    </source>
</evidence>
<proteinExistence type="predicted"/>
<protein>
    <submittedName>
        <fullName evidence="2">Uncharacterized protein</fullName>
    </submittedName>
</protein>
<comment type="caution">
    <text evidence="2">The sequence shown here is derived from an EMBL/GenBank/DDBJ whole genome shotgun (WGS) entry which is preliminary data.</text>
</comment>
<feature type="compositionally biased region" description="Polar residues" evidence="1">
    <location>
        <begin position="19"/>
        <end position="31"/>
    </location>
</feature>
<gene>
    <name evidence="2" type="ORF">QTO34_007808</name>
</gene>
<sequence length="167" mass="18011">MYFGCGHIPSRGVVQSQKLKTNSYMSSSQSMGDLEKSHDTLPTGAQNELKKEMATLQKQIMMDTQEQGVASVRKSPNARHRMQRGPPRPLGSKGSSSCLRVSLRKSCSPSCALRRGAGVAHLLDEFHPLTLEVPLQEVTEIRVCADRTQACSSKGPGSGSPSKAMAP</sequence>
<dbReference type="AlphaFoldDB" id="A0AA40HJ15"/>
<feature type="region of interest" description="Disordered" evidence="1">
    <location>
        <begin position="19"/>
        <end position="42"/>
    </location>
</feature>